<evidence type="ECO:0000313" key="2">
    <source>
        <dbReference type="Proteomes" id="UP000531251"/>
    </source>
</evidence>
<gene>
    <name evidence="1" type="ORF">GGR89_002574</name>
</gene>
<dbReference type="AlphaFoldDB" id="A0A7X5XZG5"/>
<protein>
    <submittedName>
        <fullName evidence="1">Uncharacterized protein</fullName>
    </submittedName>
</protein>
<proteinExistence type="predicted"/>
<organism evidence="1 2">
    <name type="scientific">Sphingomonas trueperi</name>
    <dbReference type="NCBI Taxonomy" id="53317"/>
    <lineage>
        <taxon>Bacteria</taxon>
        <taxon>Pseudomonadati</taxon>
        <taxon>Pseudomonadota</taxon>
        <taxon>Alphaproteobacteria</taxon>
        <taxon>Sphingomonadales</taxon>
        <taxon>Sphingomonadaceae</taxon>
        <taxon>Sphingomonas</taxon>
    </lineage>
</organism>
<reference evidence="1 2" key="1">
    <citation type="submission" date="2020-03" db="EMBL/GenBank/DDBJ databases">
        <title>Genomic Encyclopedia of Type Strains, Phase IV (KMG-IV): sequencing the most valuable type-strain genomes for metagenomic binning, comparative biology and taxonomic classification.</title>
        <authorList>
            <person name="Goeker M."/>
        </authorList>
    </citation>
    <scope>NUCLEOTIDE SEQUENCE [LARGE SCALE GENOMIC DNA]</scope>
    <source>
        <strain evidence="1 2">DSM 7225</strain>
    </source>
</reference>
<keyword evidence="2" id="KW-1185">Reference proteome</keyword>
<sequence>MPYYSLRITTGNDADMVELKEMYPDWHAPDYTDGSAVYIKRSLDLASLQRNVAAIGGGGGAVEVKKISKREFEWKKYQ</sequence>
<name>A0A7X5XZG5_9SPHN</name>
<accession>A0A7X5XZG5</accession>
<dbReference type="Proteomes" id="UP000531251">
    <property type="component" value="Unassembled WGS sequence"/>
</dbReference>
<dbReference type="EMBL" id="JAATJB010000007">
    <property type="protein sequence ID" value="NJB98243.1"/>
    <property type="molecule type" value="Genomic_DNA"/>
</dbReference>
<dbReference type="RefSeq" id="WP_125977167.1">
    <property type="nucleotide sequence ID" value="NZ_BAAADY010000003.1"/>
</dbReference>
<comment type="caution">
    <text evidence="1">The sequence shown here is derived from an EMBL/GenBank/DDBJ whole genome shotgun (WGS) entry which is preliminary data.</text>
</comment>
<evidence type="ECO:0000313" key="1">
    <source>
        <dbReference type="EMBL" id="NJB98243.1"/>
    </source>
</evidence>